<evidence type="ECO:0000256" key="3">
    <source>
        <dbReference type="SAM" id="MobiDB-lite"/>
    </source>
</evidence>
<feature type="region of interest" description="Disordered" evidence="3">
    <location>
        <begin position="152"/>
        <end position="173"/>
    </location>
</feature>
<dbReference type="Proteomes" id="UP000235861">
    <property type="component" value="Unassembled WGS sequence"/>
</dbReference>
<gene>
    <name evidence="5" type="ORF">CUC53_14035</name>
</gene>
<dbReference type="EMBL" id="PGGC01000131">
    <property type="protein sequence ID" value="PJG58140.1"/>
    <property type="molecule type" value="Genomic_DNA"/>
</dbReference>
<dbReference type="PANTHER" id="PTHR38108">
    <property type="entry name" value="UPF0319 PROTEIN YCCT"/>
    <property type="match status" value="1"/>
</dbReference>
<comment type="caution">
    <text evidence="5">The sequence shown here is derived from an EMBL/GenBank/DDBJ whole genome shotgun (WGS) entry which is preliminary data.</text>
</comment>
<sequence length="218" mass="23549">MPRLSFYYPLLTLLLSLPSQAAQLELADNLTLLASSQGKPSAFSRVLDLPAGETKLLVRFDSPSDPNSTNESPGRITSAPLLVTIKAPAQGTLRLVTPALATAPAIRQFAVQPTLLLTNMDGSAQPLTQQVLPRNQDTLRTDYQALLASYQAPAPSNLTPPTVTRQQPSATPPRVATEEPAVQAPAMSVEQADAELRRLYLAADEARRKAFIRWALDL</sequence>
<feature type="chain" id="PRO_5014173366" evidence="4">
    <location>
        <begin position="22"/>
        <end position="218"/>
    </location>
</feature>
<accession>A0A2H9U2B5</accession>
<dbReference type="PANTHER" id="PTHR38108:SF1">
    <property type="entry name" value="UPF0319 PROTEIN YCCT"/>
    <property type="match status" value="1"/>
</dbReference>
<protein>
    <submittedName>
        <fullName evidence="5">DUF2057 domain-containing protein</fullName>
    </submittedName>
</protein>
<dbReference type="RefSeq" id="WP_100294729.1">
    <property type="nucleotide sequence ID" value="NZ_PGGC01000131.1"/>
</dbReference>
<reference evidence="5 6" key="1">
    <citation type="submission" date="2017-11" db="EMBL/GenBank/DDBJ databases">
        <title>Draft genome sequence of environmental isolate Aeromonas cavernicola sp. nov. MDC 2508.</title>
        <authorList>
            <person name="Colston S.M."/>
            <person name="Navarro A."/>
            <person name="Martinez-Murcia A.J."/>
            <person name="Graf J."/>
        </authorList>
    </citation>
    <scope>NUCLEOTIDE SEQUENCE [LARGE SCALE GENOMIC DNA]</scope>
    <source>
        <strain evidence="5 6">MDC 2508</strain>
    </source>
</reference>
<feature type="signal peptide" evidence="4">
    <location>
        <begin position="1"/>
        <end position="21"/>
    </location>
</feature>
<feature type="compositionally biased region" description="Polar residues" evidence="3">
    <location>
        <begin position="154"/>
        <end position="169"/>
    </location>
</feature>
<dbReference type="OrthoDB" id="5588749at2"/>
<keyword evidence="6" id="KW-1185">Reference proteome</keyword>
<evidence type="ECO:0000313" key="6">
    <source>
        <dbReference type="Proteomes" id="UP000235861"/>
    </source>
</evidence>
<evidence type="ECO:0000313" key="5">
    <source>
        <dbReference type="EMBL" id="PJG58140.1"/>
    </source>
</evidence>
<comment type="similarity">
    <text evidence="1">Belongs to the UPF0319 family.</text>
</comment>
<evidence type="ECO:0000256" key="1">
    <source>
        <dbReference type="ARBA" id="ARBA00008490"/>
    </source>
</evidence>
<evidence type="ECO:0000256" key="2">
    <source>
        <dbReference type="ARBA" id="ARBA00022729"/>
    </source>
</evidence>
<proteinExistence type="inferred from homology"/>
<dbReference type="AlphaFoldDB" id="A0A2H9U2B5"/>
<evidence type="ECO:0000256" key="4">
    <source>
        <dbReference type="SAM" id="SignalP"/>
    </source>
</evidence>
<organism evidence="5 6">
    <name type="scientific">Aeromonas cavernicola</name>
    <dbReference type="NCBI Taxonomy" id="1006623"/>
    <lineage>
        <taxon>Bacteria</taxon>
        <taxon>Pseudomonadati</taxon>
        <taxon>Pseudomonadota</taxon>
        <taxon>Gammaproteobacteria</taxon>
        <taxon>Aeromonadales</taxon>
        <taxon>Aeromonadaceae</taxon>
        <taxon>Aeromonas</taxon>
    </lineage>
</organism>
<dbReference type="Pfam" id="PF09829">
    <property type="entry name" value="DUF2057"/>
    <property type="match status" value="1"/>
</dbReference>
<name>A0A2H9U2B5_9GAMM</name>
<dbReference type="InterPro" id="IPR018635">
    <property type="entry name" value="UPF0319"/>
</dbReference>
<keyword evidence="2 4" id="KW-0732">Signal</keyword>